<evidence type="ECO:0000256" key="4">
    <source>
        <dbReference type="ARBA" id="ARBA00022475"/>
    </source>
</evidence>
<comment type="subcellular location">
    <subcellularLocation>
        <location evidence="1">Cell membrane</location>
        <topology evidence="1">Multi-pass membrane protein</topology>
    </subcellularLocation>
</comment>
<feature type="transmembrane region" description="Helical" evidence="19">
    <location>
        <begin position="408"/>
        <end position="429"/>
    </location>
</feature>
<dbReference type="PIRSF" id="PIRSF006060">
    <property type="entry name" value="AA_transporter"/>
    <property type="match status" value="1"/>
</dbReference>
<evidence type="ECO:0000256" key="11">
    <source>
        <dbReference type="ARBA" id="ARBA00039563"/>
    </source>
</evidence>
<evidence type="ECO:0000256" key="12">
    <source>
        <dbReference type="ARBA" id="ARBA00042001"/>
    </source>
</evidence>
<dbReference type="AlphaFoldDB" id="A0A4W4G3D3"/>
<gene>
    <name evidence="20" type="primary">SLC7A6</name>
</gene>
<evidence type="ECO:0000313" key="20">
    <source>
        <dbReference type="Ensembl" id="ENSEEEP00000031169.2"/>
    </source>
</evidence>
<evidence type="ECO:0000256" key="1">
    <source>
        <dbReference type="ARBA" id="ARBA00004651"/>
    </source>
</evidence>
<keyword evidence="8 19" id="KW-0472">Membrane</keyword>
<reference evidence="20" key="5">
    <citation type="submission" date="2025-09" db="UniProtKB">
        <authorList>
            <consortium name="Ensembl"/>
        </authorList>
    </citation>
    <scope>IDENTIFICATION</scope>
</reference>
<feature type="transmembrane region" description="Helical" evidence="19">
    <location>
        <begin position="180"/>
        <end position="202"/>
    </location>
</feature>
<dbReference type="Pfam" id="PF13520">
    <property type="entry name" value="AA_permease_2"/>
    <property type="match status" value="1"/>
</dbReference>
<evidence type="ECO:0000256" key="3">
    <source>
        <dbReference type="ARBA" id="ARBA00022448"/>
    </source>
</evidence>
<keyword evidence="3" id="KW-0813">Transport</keyword>
<keyword evidence="5 19" id="KW-0812">Transmembrane</keyword>
<feature type="transmembrane region" description="Helical" evidence="19">
    <location>
        <begin position="347"/>
        <end position="366"/>
    </location>
</feature>
<dbReference type="PANTHER" id="PTHR11785">
    <property type="entry name" value="AMINO ACID TRANSPORTER"/>
    <property type="match status" value="1"/>
</dbReference>
<dbReference type="Proteomes" id="UP000314983">
    <property type="component" value="Chromosome 1"/>
</dbReference>
<evidence type="ECO:0000256" key="13">
    <source>
        <dbReference type="ARBA" id="ARBA00042899"/>
    </source>
</evidence>
<keyword evidence="6" id="KW-0029">Amino-acid transport</keyword>
<proteinExistence type="inferred from homology"/>
<evidence type="ECO:0000256" key="19">
    <source>
        <dbReference type="SAM" id="Phobius"/>
    </source>
</evidence>
<name>A0A4W4G3D3_ELEEL</name>
<keyword evidence="7 19" id="KW-1133">Transmembrane helix</keyword>
<evidence type="ECO:0000256" key="17">
    <source>
        <dbReference type="ARBA" id="ARBA00049476"/>
    </source>
</evidence>
<comment type="catalytic activity">
    <reaction evidence="18">
        <text>L-glutamine(out) + L-arginine(in) + Na(+)(out) = L-glutamine(in) + L-arginine(out) + Na(+)(in)</text>
        <dbReference type="Rhea" id="RHEA:70835"/>
        <dbReference type="ChEBI" id="CHEBI:29101"/>
        <dbReference type="ChEBI" id="CHEBI:32682"/>
        <dbReference type="ChEBI" id="CHEBI:58359"/>
    </reaction>
</comment>
<evidence type="ECO:0000256" key="5">
    <source>
        <dbReference type="ARBA" id="ARBA00022692"/>
    </source>
</evidence>
<dbReference type="Gene3D" id="1.20.1740.10">
    <property type="entry name" value="Amino acid/polyamine transporter I"/>
    <property type="match status" value="1"/>
</dbReference>
<comment type="similarity">
    <text evidence="2">Belongs to the amino acid-polyamine-organocation (APC) superfamily. L-type amino acid transporter (LAT) (TC 2.A.3.8) family.</text>
</comment>
<feature type="transmembrane region" description="Helical" evidence="19">
    <location>
        <begin position="222"/>
        <end position="240"/>
    </location>
</feature>
<feature type="transmembrane region" description="Helical" evidence="19">
    <location>
        <begin position="378"/>
        <end position="396"/>
    </location>
</feature>
<dbReference type="FunFam" id="1.20.1740.10:FF:000003">
    <property type="entry name" value="Y+L amino acid transporter 1 isoform X1"/>
    <property type="match status" value="1"/>
</dbReference>
<reference evidence="20" key="3">
    <citation type="submission" date="2020-05" db="EMBL/GenBank/DDBJ databases">
        <title>Electrophorus electricus (electric eel) genome, fEleEle1, primary haplotype.</title>
        <authorList>
            <person name="Myers G."/>
            <person name="Meyer A."/>
            <person name="Fedrigo O."/>
            <person name="Formenti G."/>
            <person name="Rhie A."/>
            <person name="Tracey A."/>
            <person name="Sims Y."/>
            <person name="Jarvis E.D."/>
        </authorList>
    </citation>
    <scope>NUCLEOTIDE SEQUENCE [LARGE SCALE GENOMIC DNA]</scope>
</reference>
<keyword evidence="4" id="KW-1003">Cell membrane</keyword>
<dbReference type="GeneTree" id="ENSGT00940000158295"/>
<evidence type="ECO:0000313" key="21">
    <source>
        <dbReference type="Proteomes" id="UP000314983"/>
    </source>
</evidence>
<dbReference type="PANTHER" id="PTHR11785:SF398">
    <property type="entry name" value="Y+L AMINO ACID TRANSPORTER 2"/>
    <property type="match status" value="1"/>
</dbReference>
<reference evidence="21" key="2">
    <citation type="journal article" date="2017" name="Sci. Adv.">
        <title>A tail of two voltages: Proteomic comparison of the three electric organs of the electric eel.</title>
        <authorList>
            <person name="Traeger L.L."/>
            <person name="Sabat G."/>
            <person name="Barrett-Wilt G.A."/>
            <person name="Wells G.B."/>
            <person name="Sussman M.R."/>
        </authorList>
    </citation>
    <scope>NUCLEOTIDE SEQUENCE [LARGE SCALE GENOMIC DNA]</scope>
</reference>
<evidence type="ECO:0000256" key="14">
    <source>
        <dbReference type="ARBA" id="ARBA00047956"/>
    </source>
</evidence>
<comment type="catalytic activity">
    <reaction evidence="17">
        <text>L-leucine(out) + L-arginine(in) + Na(+)(out) = L-leucine(in) + L-arginine(out) + Na(+)(in)</text>
        <dbReference type="Rhea" id="RHEA:70831"/>
        <dbReference type="ChEBI" id="CHEBI:29101"/>
        <dbReference type="ChEBI" id="CHEBI:32682"/>
        <dbReference type="ChEBI" id="CHEBI:57427"/>
    </reaction>
</comment>
<feature type="transmembrane region" description="Helical" evidence="19">
    <location>
        <begin position="28"/>
        <end position="48"/>
    </location>
</feature>
<evidence type="ECO:0000256" key="16">
    <source>
        <dbReference type="ARBA" id="ARBA00049090"/>
    </source>
</evidence>
<dbReference type="InterPro" id="IPR002293">
    <property type="entry name" value="AA/rel_permease1"/>
</dbReference>
<reference evidence="20" key="4">
    <citation type="submission" date="2025-08" db="UniProtKB">
        <authorList>
            <consortium name="Ensembl"/>
        </authorList>
    </citation>
    <scope>IDENTIFICATION</scope>
</reference>
<evidence type="ECO:0000256" key="9">
    <source>
        <dbReference type="ARBA" id="ARBA00035819"/>
    </source>
</evidence>
<feature type="transmembrane region" description="Helical" evidence="19">
    <location>
        <begin position="252"/>
        <end position="275"/>
    </location>
</feature>
<organism evidence="20 21">
    <name type="scientific">Electrophorus electricus</name>
    <name type="common">Electric eel</name>
    <name type="synonym">Gymnotus electricus</name>
    <dbReference type="NCBI Taxonomy" id="8005"/>
    <lineage>
        <taxon>Eukaryota</taxon>
        <taxon>Metazoa</taxon>
        <taxon>Chordata</taxon>
        <taxon>Craniata</taxon>
        <taxon>Vertebrata</taxon>
        <taxon>Euteleostomi</taxon>
        <taxon>Actinopterygii</taxon>
        <taxon>Neopterygii</taxon>
        <taxon>Teleostei</taxon>
        <taxon>Ostariophysi</taxon>
        <taxon>Gymnotiformes</taxon>
        <taxon>Gymnotoidei</taxon>
        <taxon>Gymnotidae</taxon>
        <taxon>Electrophorus</taxon>
    </lineage>
</organism>
<evidence type="ECO:0000256" key="18">
    <source>
        <dbReference type="ARBA" id="ARBA00049892"/>
    </source>
</evidence>
<dbReference type="GO" id="GO:0005886">
    <property type="term" value="C:plasma membrane"/>
    <property type="evidence" value="ECO:0007669"/>
    <property type="project" value="UniProtKB-SubCell"/>
</dbReference>
<evidence type="ECO:0000256" key="6">
    <source>
        <dbReference type="ARBA" id="ARBA00022970"/>
    </source>
</evidence>
<feature type="transmembrane region" description="Helical" evidence="19">
    <location>
        <begin position="60"/>
        <end position="82"/>
    </location>
</feature>
<dbReference type="Ensembl" id="ENSEEET00000031543.2">
    <property type="protein sequence ID" value="ENSEEEP00000031169.2"/>
    <property type="gene ID" value="ENSEEEG00000014897.2"/>
</dbReference>
<comment type="catalytic activity">
    <reaction evidence="15">
        <text>L-cysteine(out) + L-arginine(in) + Na(+)(out) = L-cysteine(in) + L-arginine(out) + Na(+)(in)</text>
        <dbReference type="Rhea" id="RHEA:70847"/>
        <dbReference type="ChEBI" id="CHEBI:29101"/>
        <dbReference type="ChEBI" id="CHEBI:32682"/>
        <dbReference type="ChEBI" id="CHEBI:35235"/>
    </reaction>
</comment>
<dbReference type="GO" id="GO:0015179">
    <property type="term" value="F:L-amino acid transmembrane transporter activity"/>
    <property type="evidence" value="ECO:0007669"/>
    <property type="project" value="TreeGrafter"/>
</dbReference>
<evidence type="ECO:0000256" key="2">
    <source>
        <dbReference type="ARBA" id="ARBA00007040"/>
    </source>
</evidence>
<evidence type="ECO:0000256" key="8">
    <source>
        <dbReference type="ARBA" id="ARBA00023136"/>
    </source>
</evidence>
<feature type="transmembrane region" description="Helical" evidence="19">
    <location>
        <begin position="301"/>
        <end position="327"/>
    </location>
</feature>
<evidence type="ECO:0000256" key="10">
    <source>
        <dbReference type="ARBA" id="ARBA00038768"/>
    </source>
</evidence>
<comment type="catalytic activity">
    <reaction evidence="16">
        <text>L-lysine(out) + L-arginine(in) = L-lysine(in) + L-arginine(out)</text>
        <dbReference type="Rhea" id="RHEA:70827"/>
        <dbReference type="ChEBI" id="CHEBI:32551"/>
        <dbReference type="ChEBI" id="CHEBI:32682"/>
    </reaction>
</comment>
<feature type="transmembrane region" description="Helical" evidence="19">
    <location>
        <begin position="147"/>
        <end position="168"/>
    </location>
</feature>
<comment type="catalytic activity">
    <reaction evidence="14">
        <text>L-histidine(out) + L-arginine(in) + Na(+)(out) = L-histidine(in) + L-arginine(out) + Na(+)(in)</text>
        <dbReference type="Rhea" id="RHEA:70839"/>
        <dbReference type="ChEBI" id="CHEBI:29101"/>
        <dbReference type="ChEBI" id="CHEBI:32682"/>
        <dbReference type="ChEBI" id="CHEBI:57595"/>
    </reaction>
</comment>
<protein>
    <recommendedName>
        <fullName evidence="11">Y+L amino acid transporter 2</fullName>
    </recommendedName>
    <alternativeName>
        <fullName evidence="13">Solute carrier family 7 member 6</fullName>
    </alternativeName>
    <alternativeName>
        <fullName evidence="12">y(+)L-type amino acid transporter 2</fullName>
    </alternativeName>
</protein>
<keyword evidence="21" id="KW-1185">Reference proteome</keyword>
<evidence type="ECO:0000256" key="7">
    <source>
        <dbReference type="ARBA" id="ARBA00022989"/>
    </source>
</evidence>
<dbReference type="InterPro" id="IPR050598">
    <property type="entry name" value="AminoAcid_Transporter"/>
</dbReference>
<comment type="catalytic activity">
    <reaction evidence="9">
        <text>L-arginine(in) + L-methionine(out) + Na(+)(out) = L-arginine(out) + L-methionine(in) + Na(+)(in)</text>
        <dbReference type="Rhea" id="RHEA:70843"/>
        <dbReference type="ChEBI" id="CHEBI:29101"/>
        <dbReference type="ChEBI" id="CHEBI:32682"/>
        <dbReference type="ChEBI" id="CHEBI:57844"/>
    </reaction>
</comment>
<sequence>YSGHQLVLTGQLPGSPQPREGMQLKKEISLLSGVSLIVGNMIGSGIFVSPKGVLLYSTSYGLSLVIWVVGGVFSVIGALCYAELGTTITKSGASYAYILESFGGFVAFIRLWTSLLIIEPTSQAVIAITFANYLVQPLFPTCEPQYYASRLLAAACICLLTFINAAYVKWGTRVQDIFTYAKVLALIVIIITGMVKMCQGYTENFEGIFQGSSSDPGNIALALYSALFSYSGWDTLNFVTEEIKNPERNLPLAIAVSMPIVTIIYILTNVAYYAVLDMSTILASDAVAVTFADHTLGMLSWTIPIAVALSCYGGLNSSIIAASRLFFVGSREGHLPNALSMIHMERFTPVPALLFNCAMSLIYLAVEDVFQLINYYSFSYWFFVGLSIAGQIYLRWKEPDRPRPLKLSLVYAFVFCFCTLFLVAVPLYSDTLSSLIGIGIALSGVPVYFLGVYLPESKRPPIISRLLCEYFYFPML</sequence>
<evidence type="ECO:0000256" key="15">
    <source>
        <dbReference type="ARBA" id="ARBA00048509"/>
    </source>
</evidence>
<accession>A0A4W4G3D3</accession>
<comment type="subunit">
    <text evidence="10">Disulfide-linked heterodimer with the amino acid transport protein SLC3A2/4F2hc.</text>
</comment>
<feature type="transmembrane region" description="Helical" evidence="19">
    <location>
        <begin position="435"/>
        <end position="455"/>
    </location>
</feature>
<reference evidence="21" key="1">
    <citation type="journal article" date="2014" name="Science">
        <title>Nonhuman genetics. Genomic basis for the convergent evolution of electric organs.</title>
        <authorList>
            <person name="Gallant J.R."/>
            <person name="Traeger L.L."/>
            <person name="Volkening J.D."/>
            <person name="Moffett H."/>
            <person name="Chen P.H."/>
            <person name="Novina C.D."/>
            <person name="Phillips G.N.Jr."/>
            <person name="Anand R."/>
            <person name="Wells G.B."/>
            <person name="Pinch M."/>
            <person name="Guth R."/>
            <person name="Unguez G.A."/>
            <person name="Albert J.S."/>
            <person name="Zakon H.H."/>
            <person name="Samanta M.P."/>
            <person name="Sussman M.R."/>
        </authorList>
    </citation>
    <scope>NUCLEOTIDE SEQUENCE [LARGE SCALE GENOMIC DNA]</scope>
</reference>
<feature type="transmembrane region" description="Helical" evidence="19">
    <location>
        <begin position="94"/>
        <end position="112"/>
    </location>
</feature>